<name>A0A518GXA1_9BACT</name>
<evidence type="ECO:0000313" key="7">
    <source>
        <dbReference type="Proteomes" id="UP000317835"/>
    </source>
</evidence>
<dbReference type="Gene3D" id="3.20.20.140">
    <property type="entry name" value="Metal-dependent hydrolases"/>
    <property type="match status" value="1"/>
</dbReference>
<evidence type="ECO:0000256" key="1">
    <source>
        <dbReference type="ARBA" id="ARBA00022723"/>
    </source>
</evidence>
<evidence type="ECO:0000256" key="5">
    <source>
        <dbReference type="PROSITE-ProRule" id="PRU00679"/>
    </source>
</evidence>
<feature type="binding site" evidence="4">
    <location>
        <position position="283"/>
    </location>
    <ligand>
        <name>Zn(2+)</name>
        <dbReference type="ChEBI" id="CHEBI:29105"/>
        <label>1</label>
    </ligand>
</feature>
<dbReference type="RefSeq" id="WP_145267613.1">
    <property type="nucleotide sequence ID" value="NZ_CP036426.1"/>
</dbReference>
<keyword evidence="1 4" id="KW-0479">Metal-binding</keyword>
<evidence type="ECO:0000256" key="3">
    <source>
        <dbReference type="PIRSR" id="PIRSR601559-50"/>
    </source>
</evidence>
<evidence type="ECO:0008006" key="8">
    <source>
        <dbReference type="Google" id="ProtNLM"/>
    </source>
</evidence>
<dbReference type="GO" id="GO:0016788">
    <property type="term" value="F:hydrolase activity, acting on ester bonds"/>
    <property type="evidence" value="ECO:0007669"/>
    <property type="project" value="InterPro"/>
</dbReference>
<feature type="binding site" evidence="4">
    <location>
        <position position="52"/>
    </location>
    <ligand>
        <name>Zn(2+)</name>
        <dbReference type="ChEBI" id="CHEBI:29105"/>
        <label>1</label>
    </ligand>
</feature>
<dbReference type="KEGG" id="tpla:ElP_10570"/>
<dbReference type="SUPFAM" id="SSF51556">
    <property type="entry name" value="Metallo-dependent hydrolases"/>
    <property type="match status" value="1"/>
</dbReference>
<feature type="binding site" evidence="4">
    <location>
        <position position="201"/>
    </location>
    <ligand>
        <name>Zn(2+)</name>
        <dbReference type="ChEBI" id="CHEBI:29105"/>
        <label>2</label>
    </ligand>
</feature>
<dbReference type="InterPro" id="IPR001559">
    <property type="entry name" value="Phosphotriesterase"/>
</dbReference>
<dbReference type="OrthoDB" id="262432at2"/>
<dbReference type="PROSITE" id="PS01322">
    <property type="entry name" value="PHOSPHOTRIESTERASE_1"/>
    <property type="match status" value="1"/>
</dbReference>
<comment type="similarity">
    <text evidence="5">Belongs to the metallo-dependent hydrolases superfamily. Phosphotriesterase family.</text>
</comment>
<dbReference type="EMBL" id="CP036426">
    <property type="protein sequence ID" value="QDV33215.1"/>
    <property type="molecule type" value="Genomic_DNA"/>
</dbReference>
<evidence type="ECO:0000256" key="4">
    <source>
        <dbReference type="PIRSR" id="PIRSR601559-51"/>
    </source>
</evidence>
<reference evidence="6 7" key="1">
    <citation type="submission" date="2019-02" db="EMBL/GenBank/DDBJ databases">
        <title>Deep-cultivation of Planctomycetes and their phenomic and genomic characterization uncovers novel biology.</title>
        <authorList>
            <person name="Wiegand S."/>
            <person name="Jogler M."/>
            <person name="Boedeker C."/>
            <person name="Pinto D."/>
            <person name="Vollmers J."/>
            <person name="Rivas-Marin E."/>
            <person name="Kohn T."/>
            <person name="Peeters S.H."/>
            <person name="Heuer A."/>
            <person name="Rast P."/>
            <person name="Oberbeckmann S."/>
            <person name="Bunk B."/>
            <person name="Jeske O."/>
            <person name="Meyerdierks A."/>
            <person name="Storesund J.E."/>
            <person name="Kallscheuer N."/>
            <person name="Luecker S."/>
            <person name="Lage O.M."/>
            <person name="Pohl T."/>
            <person name="Merkel B.J."/>
            <person name="Hornburger P."/>
            <person name="Mueller R.-W."/>
            <person name="Bruemmer F."/>
            <person name="Labrenz M."/>
            <person name="Spormann A.M."/>
            <person name="Op den Camp H."/>
            <person name="Overmann J."/>
            <person name="Amann R."/>
            <person name="Jetten M.S.M."/>
            <person name="Mascher T."/>
            <person name="Medema M.H."/>
            <person name="Devos D.P."/>
            <person name="Kaster A.-K."/>
            <person name="Ovreas L."/>
            <person name="Rohde M."/>
            <person name="Galperin M.Y."/>
            <person name="Jogler C."/>
        </authorList>
    </citation>
    <scope>NUCLEOTIDE SEQUENCE [LARGE SCALE GENOMIC DNA]</scope>
    <source>
        <strain evidence="6 7">ElP</strain>
    </source>
</reference>
<feature type="binding site" evidence="4">
    <location>
        <position position="229"/>
    </location>
    <ligand>
        <name>Zn(2+)</name>
        <dbReference type="ChEBI" id="CHEBI:29105"/>
        <label>2</label>
    </ligand>
</feature>
<accession>A0A518GXA1</accession>
<dbReference type="GO" id="GO:0008270">
    <property type="term" value="F:zinc ion binding"/>
    <property type="evidence" value="ECO:0007669"/>
    <property type="project" value="InterPro"/>
</dbReference>
<comment type="cofactor">
    <cofactor evidence="4">
        <name>a divalent metal cation</name>
        <dbReference type="ChEBI" id="CHEBI:60240"/>
    </cofactor>
    <text evidence="4">Binds 2 divalent metal cations per subunit.</text>
</comment>
<evidence type="ECO:0000256" key="2">
    <source>
        <dbReference type="ARBA" id="ARBA00022801"/>
    </source>
</evidence>
<dbReference type="PANTHER" id="PTHR10819:SF3">
    <property type="entry name" value="PHOSPHOTRIESTERASE-RELATED PROTEIN"/>
    <property type="match status" value="1"/>
</dbReference>
<dbReference type="PANTHER" id="PTHR10819">
    <property type="entry name" value="PHOSPHOTRIESTERASE-RELATED"/>
    <property type="match status" value="1"/>
</dbReference>
<dbReference type="Pfam" id="PF02126">
    <property type="entry name" value="PTE"/>
    <property type="match status" value="1"/>
</dbReference>
<protein>
    <recommendedName>
        <fullName evidence="8">Phosphotriesterase</fullName>
    </recommendedName>
</protein>
<keyword evidence="7" id="KW-1185">Reference proteome</keyword>
<dbReference type="PROSITE" id="PS51347">
    <property type="entry name" value="PHOSPHOTRIESTERASE_2"/>
    <property type="match status" value="1"/>
</dbReference>
<dbReference type="InterPro" id="IPR032466">
    <property type="entry name" value="Metal_Hydrolase"/>
</dbReference>
<proteinExistence type="inferred from homology"/>
<feature type="modified residue" description="N6-carboxylysine" evidence="3 5">
    <location>
        <position position="168"/>
    </location>
</feature>
<dbReference type="AlphaFoldDB" id="A0A518GXA1"/>
<feature type="binding site" evidence="4">
    <location>
        <position position="50"/>
    </location>
    <ligand>
        <name>Zn(2+)</name>
        <dbReference type="ChEBI" id="CHEBI:29105"/>
        <label>1</label>
    </ligand>
</feature>
<keyword evidence="2" id="KW-0378">Hydrolase</keyword>
<organism evidence="6 7">
    <name type="scientific">Tautonia plasticadhaerens</name>
    <dbReference type="NCBI Taxonomy" id="2527974"/>
    <lineage>
        <taxon>Bacteria</taxon>
        <taxon>Pseudomonadati</taxon>
        <taxon>Planctomycetota</taxon>
        <taxon>Planctomycetia</taxon>
        <taxon>Isosphaerales</taxon>
        <taxon>Isosphaeraceae</taxon>
        <taxon>Tautonia</taxon>
    </lineage>
</organism>
<sequence>MNRREWLRATTASASLPLLTWEPAEAEAPPMVMTVLGPINPADLGTTLPHEHIILDTANPAIVSPERYDEEEVVDVVLPHLEVIRGLGCDALCDCTPAYLGRDPSLLARLSQATGLHILTNTGYYNAAGGKHLPDHARDESAERLAERWAEEWERGIAGSGIKPGFIKIGVDAGPLPGLSRKLVRATARTHLRTGLVIACHCGDGRAAREGIEILRAEGVDPSAFIWVHAQNEKDADLHAEAAGLGAWIEFDAIGPSSIEEHVSFVRRMKDRGQLGRVLLSHDAGWYQVGEPGGGPFRPYDTLFEQFLPALQDAGFSEGERTRLTVSNPAEAFSIRVRPAR</sequence>
<gene>
    <name evidence="6" type="ORF">ElP_10570</name>
</gene>
<dbReference type="Proteomes" id="UP000317835">
    <property type="component" value="Chromosome"/>
</dbReference>
<feature type="binding site" description="via carbamate group" evidence="4">
    <location>
        <position position="168"/>
    </location>
    <ligand>
        <name>Zn(2+)</name>
        <dbReference type="ChEBI" id="CHEBI:29105"/>
        <label>1</label>
    </ligand>
</feature>
<dbReference type="InterPro" id="IPR017947">
    <property type="entry name" value="AryldialkylPase_Zn-BS"/>
</dbReference>
<feature type="binding site" description="via carbamate group" evidence="4">
    <location>
        <position position="168"/>
    </location>
    <ligand>
        <name>Zn(2+)</name>
        <dbReference type="ChEBI" id="CHEBI:29105"/>
        <label>2</label>
    </ligand>
</feature>
<evidence type="ECO:0000313" key="6">
    <source>
        <dbReference type="EMBL" id="QDV33215.1"/>
    </source>
</evidence>